<comment type="similarity">
    <text evidence="11">Belongs to the ubiquitin-conjugating enzyme family.</text>
</comment>
<keyword evidence="5 11" id="KW-0833">Ubl conjugation pathway</keyword>
<evidence type="ECO:0000256" key="6">
    <source>
        <dbReference type="ARBA" id="ARBA00022840"/>
    </source>
</evidence>
<dbReference type="InterPro" id="IPR023313">
    <property type="entry name" value="UBQ-conjugating_AS"/>
</dbReference>
<dbReference type="STRING" id="6335.A0A0V1KNV0"/>
<evidence type="ECO:0000313" key="13">
    <source>
        <dbReference type="EMBL" id="KRZ48879.1"/>
    </source>
</evidence>
<feature type="domain" description="UBC core" evidence="12">
    <location>
        <begin position="23"/>
        <end position="176"/>
    </location>
</feature>
<dbReference type="EMBL" id="JYDW01000354">
    <property type="protein sequence ID" value="KRZ48879.1"/>
    <property type="molecule type" value="Genomic_DNA"/>
</dbReference>
<comment type="pathway">
    <text evidence="2">Protein modification; protein sumoylation.</text>
</comment>
<sequence length="182" mass="20953">MCIFVKRMCKFLNISTLKLKMRVIRNRLLAERRNWRQDHPHGFVARPIKAKDGTLDLTTWECGIPGPVGSPWEGGLYRLHMQFREDFPESPPKCVFVPPIFHPNVFPSGTVCLSILDAKKAWRPTMTVKDILLGIQKLLAEPNDKDPAQAEPYRLYTHDMKAYECAVKQMAKKFDASVVHFD</sequence>
<dbReference type="Proteomes" id="UP000054721">
    <property type="component" value="Unassembled WGS sequence"/>
</dbReference>
<dbReference type="GO" id="GO:0019787">
    <property type="term" value="F:ubiquitin-like protein transferase activity"/>
    <property type="evidence" value="ECO:0007669"/>
    <property type="project" value="UniProtKB-ARBA"/>
</dbReference>
<dbReference type="PROSITE" id="PS00183">
    <property type="entry name" value="UBC_1"/>
    <property type="match status" value="1"/>
</dbReference>
<dbReference type="Gene3D" id="3.10.110.10">
    <property type="entry name" value="Ubiquitin Conjugating Enzyme"/>
    <property type="match status" value="1"/>
</dbReference>
<keyword evidence="4 11" id="KW-0547">Nucleotide-binding</keyword>
<dbReference type="GO" id="GO:0005634">
    <property type="term" value="C:nucleus"/>
    <property type="evidence" value="ECO:0007669"/>
    <property type="project" value="UniProtKB-SubCell"/>
</dbReference>
<dbReference type="CDD" id="cd23798">
    <property type="entry name" value="UBCc_UBE2I"/>
    <property type="match status" value="1"/>
</dbReference>
<dbReference type="PROSITE" id="PS50127">
    <property type="entry name" value="UBC_2"/>
    <property type="match status" value="1"/>
</dbReference>
<name>A0A0V1KNV0_9BILA</name>
<evidence type="ECO:0000256" key="5">
    <source>
        <dbReference type="ARBA" id="ARBA00022786"/>
    </source>
</evidence>
<feature type="active site" description="Glycyl thioester intermediate" evidence="10">
    <location>
        <position position="112"/>
    </location>
</feature>
<comment type="subcellular location">
    <subcellularLocation>
        <location evidence="1">Nucleus</location>
    </subcellularLocation>
</comment>
<evidence type="ECO:0000256" key="4">
    <source>
        <dbReference type="ARBA" id="ARBA00022741"/>
    </source>
</evidence>
<dbReference type="GO" id="GO:0005694">
    <property type="term" value="C:chromosome"/>
    <property type="evidence" value="ECO:0007669"/>
    <property type="project" value="UniProtKB-ARBA"/>
</dbReference>
<dbReference type="FunFam" id="3.10.110.10:FF:000035">
    <property type="entry name" value="SUMO-conjugating enzyme ubc9"/>
    <property type="match status" value="1"/>
</dbReference>
<dbReference type="InterPro" id="IPR016135">
    <property type="entry name" value="UBQ-conjugating_enzyme/RWD"/>
</dbReference>
<protein>
    <recommendedName>
        <fullName evidence="8">SUMO-conjugating enzyme UBC9</fullName>
    </recommendedName>
    <alternativeName>
        <fullName evidence="9">Ubiquitin carrier protein 9</fullName>
    </alternativeName>
</protein>
<evidence type="ECO:0000256" key="2">
    <source>
        <dbReference type="ARBA" id="ARBA00004718"/>
    </source>
</evidence>
<dbReference type="InterPro" id="IPR050113">
    <property type="entry name" value="Ub_conjugating_enzyme"/>
</dbReference>
<comment type="caution">
    <text evidence="13">The sequence shown here is derived from an EMBL/GenBank/DDBJ whole genome shotgun (WGS) entry which is preliminary data.</text>
</comment>
<evidence type="ECO:0000256" key="8">
    <source>
        <dbReference type="ARBA" id="ARBA00039165"/>
    </source>
</evidence>
<dbReference type="AlphaFoldDB" id="A0A0V1KNV0"/>
<dbReference type="Pfam" id="PF00179">
    <property type="entry name" value="UQ_con"/>
    <property type="match status" value="1"/>
</dbReference>
<dbReference type="GO" id="GO:0005524">
    <property type="term" value="F:ATP binding"/>
    <property type="evidence" value="ECO:0007669"/>
    <property type="project" value="UniProtKB-UniRule"/>
</dbReference>
<dbReference type="SMART" id="SM00212">
    <property type="entry name" value="UBCc"/>
    <property type="match status" value="1"/>
</dbReference>
<evidence type="ECO:0000256" key="9">
    <source>
        <dbReference type="ARBA" id="ARBA00044296"/>
    </source>
</evidence>
<evidence type="ECO:0000256" key="7">
    <source>
        <dbReference type="ARBA" id="ARBA00023242"/>
    </source>
</evidence>
<proteinExistence type="inferred from homology"/>
<dbReference type="PANTHER" id="PTHR24067">
    <property type="entry name" value="UBIQUITIN-CONJUGATING ENZYME E2"/>
    <property type="match status" value="1"/>
</dbReference>
<evidence type="ECO:0000256" key="11">
    <source>
        <dbReference type="RuleBase" id="RU362109"/>
    </source>
</evidence>
<keyword evidence="7" id="KW-0539">Nucleus</keyword>
<dbReference type="InterPro" id="IPR000608">
    <property type="entry name" value="UBC"/>
</dbReference>
<evidence type="ECO:0000256" key="1">
    <source>
        <dbReference type="ARBA" id="ARBA00004123"/>
    </source>
</evidence>
<organism evidence="13 14">
    <name type="scientific">Trichinella nativa</name>
    <dbReference type="NCBI Taxonomy" id="6335"/>
    <lineage>
        <taxon>Eukaryota</taxon>
        <taxon>Metazoa</taxon>
        <taxon>Ecdysozoa</taxon>
        <taxon>Nematoda</taxon>
        <taxon>Enoplea</taxon>
        <taxon>Dorylaimia</taxon>
        <taxon>Trichinellida</taxon>
        <taxon>Trichinellidae</taxon>
        <taxon>Trichinella</taxon>
    </lineage>
</organism>
<dbReference type="SUPFAM" id="SSF54495">
    <property type="entry name" value="UBC-like"/>
    <property type="match status" value="1"/>
</dbReference>
<gene>
    <name evidence="13" type="primary">ube2ia</name>
    <name evidence="13" type="ORF">T02_13339</name>
</gene>
<keyword evidence="14" id="KW-1185">Reference proteome</keyword>
<evidence type="ECO:0000313" key="14">
    <source>
        <dbReference type="Proteomes" id="UP000054721"/>
    </source>
</evidence>
<accession>A0A0V1KNV0</accession>
<evidence type="ECO:0000259" key="12">
    <source>
        <dbReference type="PROSITE" id="PS50127"/>
    </source>
</evidence>
<keyword evidence="3" id="KW-0808">Transferase</keyword>
<evidence type="ECO:0000256" key="10">
    <source>
        <dbReference type="PROSITE-ProRule" id="PRU10133"/>
    </source>
</evidence>
<dbReference type="OrthoDB" id="6600758at2759"/>
<reference evidence="13 14" key="1">
    <citation type="submission" date="2015-05" db="EMBL/GenBank/DDBJ databases">
        <title>Evolution of Trichinella species and genotypes.</title>
        <authorList>
            <person name="Korhonen P.K."/>
            <person name="Edoardo P."/>
            <person name="Giuseppe L.R."/>
            <person name="Gasser R.B."/>
        </authorList>
    </citation>
    <scope>NUCLEOTIDE SEQUENCE [LARGE SCALE GENOMIC DNA]</scope>
    <source>
        <strain evidence="13">ISS10</strain>
    </source>
</reference>
<evidence type="ECO:0000256" key="3">
    <source>
        <dbReference type="ARBA" id="ARBA00022679"/>
    </source>
</evidence>
<keyword evidence="6 11" id="KW-0067">ATP-binding</keyword>
<dbReference type="GO" id="GO:0032446">
    <property type="term" value="P:protein modification by small protein conjugation"/>
    <property type="evidence" value="ECO:0007669"/>
    <property type="project" value="UniProtKB-ARBA"/>
</dbReference>